<evidence type="ECO:0000313" key="2">
    <source>
        <dbReference type="EMBL" id="KAF2705595.1"/>
    </source>
</evidence>
<reference evidence="2" key="1">
    <citation type="journal article" date="2020" name="Stud. Mycol.">
        <title>101 Dothideomycetes genomes: a test case for predicting lifestyles and emergence of pathogens.</title>
        <authorList>
            <person name="Haridas S."/>
            <person name="Albert R."/>
            <person name="Binder M."/>
            <person name="Bloem J."/>
            <person name="Labutti K."/>
            <person name="Salamov A."/>
            <person name="Andreopoulos B."/>
            <person name="Baker S."/>
            <person name="Barry K."/>
            <person name="Bills G."/>
            <person name="Bluhm B."/>
            <person name="Cannon C."/>
            <person name="Castanera R."/>
            <person name="Culley D."/>
            <person name="Daum C."/>
            <person name="Ezra D."/>
            <person name="Gonzalez J."/>
            <person name="Henrissat B."/>
            <person name="Kuo A."/>
            <person name="Liang C."/>
            <person name="Lipzen A."/>
            <person name="Lutzoni F."/>
            <person name="Magnuson J."/>
            <person name="Mondo S."/>
            <person name="Nolan M."/>
            <person name="Ohm R."/>
            <person name="Pangilinan J."/>
            <person name="Park H.-J."/>
            <person name="Ramirez L."/>
            <person name="Alfaro M."/>
            <person name="Sun H."/>
            <person name="Tritt A."/>
            <person name="Yoshinaga Y."/>
            <person name="Zwiers L.-H."/>
            <person name="Turgeon B."/>
            <person name="Goodwin S."/>
            <person name="Spatafora J."/>
            <person name="Crous P."/>
            <person name="Grigoriev I."/>
        </authorList>
    </citation>
    <scope>NUCLEOTIDE SEQUENCE</scope>
    <source>
        <strain evidence="2">CBS 279.74</strain>
    </source>
</reference>
<dbReference type="PANTHER" id="PTHR34618:SF4">
    <property type="entry name" value="CAS1"/>
    <property type="match status" value="1"/>
</dbReference>
<feature type="signal peptide" evidence="1">
    <location>
        <begin position="1"/>
        <end position="24"/>
    </location>
</feature>
<organism evidence="2 3">
    <name type="scientific">Pleomassaria siparia CBS 279.74</name>
    <dbReference type="NCBI Taxonomy" id="1314801"/>
    <lineage>
        <taxon>Eukaryota</taxon>
        <taxon>Fungi</taxon>
        <taxon>Dikarya</taxon>
        <taxon>Ascomycota</taxon>
        <taxon>Pezizomycotina</taxon>
        <taxon>Dothideomycetes</taxon>
        <taxon>Pleosporomycetidae</taxon>
        <taxon>Pleosporales</taxon>
        <taxon>Pleomassariaceae</taxon>
        <taxon>Pleomassaria</taxon>
    </lineage>
</organism>
<dbReference type="AlphaFoldDB" id="A0A6G1JZA5"/>
<accession>A0A6G1JZA5</accession>
<keyword evidence="1" id="KW-0732">Signal</keyword>
<dbReference type="InterPro" id="IPR021476">
    <property type="entry name" value="Egh16-like"/>
</dbReference>
<proteinExistence type="predicted"/>
<feature type="chain" id="PRO_5026277600" description="Cell surface protein" evidence="1">
    <location>
        <begin position="25"/>
        <end position="256"/>
    </location>
</feature>
<dbReference type="Proteomes" id="UP000799428">
    <property type="component" value="Unassembled WGS sequence"/>
</dbReference>
<evidence type="ECO:0000256" key="1">
    <source>
        <dbReference type="SAM" id="SignalP"/>
    </source>
</evidence>
<dbReference type="Pfam" id="PF11327">
    <property type="entry name" value="Egh16-like"/>
    <property type="match status" value="1"/>
</dbReference>
<name>A0A6G1JZA5_9PLEO</name>
<protein>
    <recommendedName>
        <fullName evidence="4">Cell surface protein</fullName>
    </recommendedName>
</protein>
<evidence type="ECO:0008006" key="4">
    <source>
        <dbReference type="Google" id="ProtNLM"/>
    </source>
</evidence>
<sequence>MHIHTTPLGLLATLVLALTPLITAHGKVAAVTGDAGGNGTALGIIGGIVPGAGSNDVTEIDTTVFKKRNVETDGLGRTVNGGGNQAAHLHIAMAQSGDTLPQVSEEGGFISGDFHIVTTVTFSKGIKANVSQNIPGKKGNIAANGNVARALQHLHLLKRAANVDKTFPFNVTVPAGTTCTGTVAGLQNVCFMKIANANKAGPFGGVVAFQMAASSSAVANVTAAAAAAVVTRARRASVLVDVNAAIGATMARKFVA</sequence>
<evidence type="ECO:0000313" key="3">
    <source>
        <dbReference type="Proteomes" id="UP000799428"/>
    </source>
</evidence>
<dbReference type="EMBL" id="MU005778">
    <property type="protein sequence ID" value="KAF2705595.1"/>
    <property type="molecule type" value="Genomic_DNA"/>
</dbReference>
<dbReference type="PANTHER" id="PTHR34618">
    <property type="entry name" value="SURFACE PROTEIN MAS1, PUTATIVE-RELATED"/>
    <property type="match status" value="1"/>
</dbReference>
<gene>
    <name evidence="2" type="ORF">K504DRAFT_439878</name>
</gene>
<dbReference type="OrthoDB" id="5418436at2759"/>
<keyword evidence="3" id="KW-1185">Reference proteome</keyword>